<comment type="caution">
    <text evidence="2">The sequence shown here is derived from an EMBL/GenBank/DDBJ whole genome shotgun (WGS) entry which is preliminary data.</text>
</comment>
<keyword evidence="3" id="KW-1185">Reference proteome</keyword>
<dbReference type="Proteomes" id="UP000250321">
    <property type="component" value="Unassembled WGS sequence"/>
</dbReference>
<proteinExistence type="predicted"/>
<evidence type="ECO:0000313" key="3">
    <source>
        <dbReference type="Proteomes" id="UP000250321"/>
    </source>
</evidence>
<feature type="chain" id="PRO_5016439686" evidence="1">
    <location>
        <begin position="21"/>
        <end position="86"/>
    </location>
</feature>
<keyword evidence="1" id="KW-0732">Signal</keyword>
<name>A0A314Z1H3_PRUYE</name>
<evidence type="ECO:0000313" key="2">
    <source>
        <dbReference type="EMBL" id="PQQ12147.1"/>
    </source>
</evidence>
<sequence>MNYQSLIILSLIFPLHSVKAKTSSCNYQGNTNQLVDLQKQLHVWETYSNAEEMKPQMQVTSIQNPAVITTHLRTWRGPKPSRFSIT</sequence>
<feature type="signal peptide" evidence="1">
    <location>
        <begin position="1"/>
        <end position="20"/>
    </location>
</feature>
<gene>
    <name evidence="2" type="ORF">Pyn_00164</name>
</gene>
<reference evidence="2 3" key="1">
    <citation type="submission" date="2018-02" db="EMBL/GenBank/DDBJ databases">
        <title>Draft genome of wild Prunus yedoensis var. nudiflora.</title>
        <authorList>
            <person name="Baek S."/>
            <person name="Kim J.-H."/>
            <person name="Choi K."/>
            <person name="Kim G.-B."/>
            <person name="Cho A."/>
            <person name="Jang H."/>
            <person name="Shin C.-H."/>
            <person name="Yu H.-J."/>
            <person name="Mun J.-H."/>
        </authorList>
    </citation>
    <scope>NUCLEOTIDE SEQUENCE [LARGE SCALE GENOMIC DNA]</scope>
    <source>
        <strain evidence="3">cv. Jeju island</strain>
        <tissue evidence="2">Leaf</tissue>
    </source>
</reference>
<dbReference type="AlphaFoldDB" id="A0A314Z1H3"/>
<protein>
    <submittedName>
        <fullName evidence="2">Cytochrome b561 and DOMON domain-containing protein</fullName>
    </submittedName>
</protein>
<dbReference type="EMBL" id="PJQY01000369">
    <property type="protein sequence ID" value="PQQ12147.1"/>
    <property type="molecule type" value="Genomic_DNA"/>
</dbReference>
<evidence type="ECO:0000256" key="1">
    <source>
        <dbReference type="SAM" id="SignalP"/>
    </source>
</evidence>
<accession>A0A314Z1H3</accession>
<organism evidence="2 3">
    <name type="scientific">Prunus yedoensis var. nudiflora</name>
    <dbReference type="NCBI Taxonomy" id="2094558"/>
    <lineage>
        <taxon>Eukaryota</taxon>
        <taxon>Viridiplantae</taxon>
        <taxon>Streptophyta</taxon>
        <taxon>Embryophyta</taxon>
        <taxon>Tracheophyta</taxon>
        <taxon>Spermatophyta</taxon>
        <taxon>Magnoliopsida</taxon>
        <taxon>eudicotyledons</taxon>
        <taxon>Gunneridae</taxon>
        <taxon>Pentapetalae</taxon>
        <taxon>rosids</taxon>
        <taxon>fabids</taxon>
        <taxon>Rosales</taxon>
        <taxon>Rosaceae</taxon>
        <taxon>Amygdaloideae</taxon>
        <taxon>Amygdaleae</taxon>
        <taxon>Prunus</taxon>
    </lineage>
</organism>